<keyword evidence="3" id="KW-0489">Methyltransferase</keyword>
<dbReference type="Gene3D" id="3.40.50.150">
    <property type="entry name" value="Vaccinia Virus protein VP39"/>
    <property type="match status" value="1"/>
</dbReference>
<sequence length="259" mass="28273">MSQYVLDQTWEGEKERLESIAALTDPATVRYLEALGVKEGWRCAEVGAGAGSIARWLCEHVGASGRVVAVDIDTRFIEMLDYSNLEVRRQNIVSEPLEEGLYDLVHVKILLLHLREREQVLQQLVAALRPGGTLLVEESDIRSIQTCYPPSPLLSKSGAAIASLFERGGVDSAYGLKLLPAVAKTGLKNLGSDCQLSAIQCGSPQSITLSLTLEHLSSKIIQMGLMSQQEVEAALQALRQPSETMIYTPITVSVWGQRA</sequence>
<dbReference type="Proteomes" id="UP001344906">
    <property type="component" value="Unassembled WGS sequence"/>
</dbReference>
<reference evidence="3 4" key="1">
    <citation type="submission" date="2023-02" db="EMBL/GenBank/DDBJ databases">
        <title>Dictyobacter halimunensis sp. nov., a new member of the class Ktedonobacteria from forest soil in a geothermal area.</title>
        <authorList>
            <person name="Rachmania M.K."/>
            <person name="Ningsih F."/>
            <person name="Sakai Y."/>
            <person name="Yabe S."/>
            <person name="Yokota A."/>
            <person name="Sjamsuridzal W."/>
        </authorList>
    </citation>
    <scope>NUCLEOTIDE SEQUENCE [LARGE SCALE GENOMIC DNA]</scope>
    <source>
        <strain evidence="3 4">S3.2.2.5</strain>
    </source>
</reference>
<dbReference type="SUPFAM" id="SSF53335">
    <property type="entry name" value="S-adenosyl-L-methionine-dependent methyltransferases"/>
    <property type="match status" value="1"/>
</dbReference>
<evidence type="ECO:0000259" key="2">
    <source>
        <dbReference type="Pfam" id="PF08241"/>
    </source>
</evidence>
<feature type="domain" description="Methyltransferase type 11" evidence="2">
    <location>
        <begin position="45"/>
        <end position="135"/>
    </location>
</feature>
<proteinExistence type="predicted"/>
<dbReference type="Pfam" id="PF08241">
    <property type="entry name" value="Methyltransf_11"/>
    <property type="match status" value="1"/>
</dbReference>
<evidence type="ECO:0000256" key="1">
    <source>
        <dbReference type="ARBA" id="ARBA00022679"/>
    </source>
</evidence>
<protein>
    <submittedName>
        <fullName evidence="3">Methyltransferase</fullName>
    </submittedName>
</protein>
<evidence type="ECO:0000313" key="3">
    <source>
        <dbReference type="EMBL" id="GLV53912.1"/>
    </source>
</evidence>
<dbReference type="InterPro" id="IPR029063">
    <property type="entry name" value="SAM-dependent_MTases_sf"/>
</dbReference>
<dbReference type="CDD" id="cd02440">
    <property type="entry name" value="AdoMet_MTases"/>
    <property type="match status" value="1"/>
</dbReference>
<evidence type="ECO:0000313" key="4">
    <source>
        <dbReference type="Proteomes" id="UP001344906"/>
    </source>
</evidence>
<dbReference type="GO" id="GO:0032259">
    <property type="term" value="P:methylation"/>
    <property type="evidence" value="ECO:0007669"/>
    <property type="project" value="UniProtKB-KW"/>
</dbReference>
<dbReference type="PANTHER" id="PTHR43861">
    <property type="entry name" value="TRANS-ACONITATE 2-METHYLTRANSFERASE-RELATED"/>
    <property type="match status" value="1"/>
</dbReference>
<keyword evidence="1" id="KW-0808">Transferase</keyword>
<keyword evidence="4" id="KW-1185">Reference proteome</keyword>
<comment type="caution">
    <text evidence="3">The sequence shown here is derived from an EMBL/GenBank/DDBJ whole genome shotgun (WGS) entry which is preliminary data.</text>
</comment>
<dbReference type="RefSeq" id="WP_338247636.1">
    <property type="nucleotide sequence ID" value="NZ_BSRI01000001.1"/>
</dbReference>
<dbReference type="InterPro" id="IPR013216">
    <property type="entry name" value="Methyltransf_11"/>
</dbReference>
<dbReference type="EMBL" id="BSRI01000001">
    <property type="protein sequence ID" value="GLV53912.1"/>
    <property type="molecule type" value="Genomic_DNA"/>
</dbReference>
<organism evidence="3 4">
    <name type="scientific">Dictyobacter halimunensis</name>
    <dbReference type="NCBI Taxonomy" id="3026934"/>
    <lineage>
        <taxon>Bacteria</taxon>
        <taxon>Bacillati</taxon>
        <taxon>Chloroflexota</taxon>
        <taxon>Ktedonobacteria</taxon>
        <taxon>Ktedonobacterales</taxon>
        <taxon>Dictyobacteraceae</taxon>
        <taxon>Dictyobacter</taxon>
    </lineage>
</organism>
<dbReference type="GO" id="GO:0008168">
    <property type="term" value="F:methyltransferase activity"/>
    <property type="evidence" value="ECO:0007669"/>
    <property type="project" value="UniProtKB-KW"/>
</dbReference>
<accession>A0ABQ6FIF4</accession>
<dbReference type="PANTHER" id="PTHR43861:SF3">
    <property type="entry name" value="PUTATIVE (AFU_ORTHOLOGUE AFUA_2G14390)-RELATED"/>
    <property type="match status" value="1"/>
</dbReference>
<gene>
    <name evidence="3" type="ORF">KDH_07630</name>
</gene>
<name>A0ABQ6FIF4_9CHLR</name>